<accession>A0A016XL69</accession>
<dbReference type="PIRSF" id="PIRSF029745">
    <property type="entry name" value="FhaC"/>
    <property type="match status" value="1"/>
</dbReference>
<organism evidence="8 9">
    <name type="scientific">Hylemonella gracilis str. Niagara R</name>
    <dbReference type="NCBI Taxonomy" id="1458275"/>
    <lineage>
        <taxon>Bacteria</taxon>
        <taxon>Pseudomonadati</taxon>
        <taxon>Pseudomonadota</taxon>
        <taxon>Betaproteobacteria</taxon>
        <taxon>Burkholderiales</taxon>
        <taxon>Comamonadaceae</taxon>
        <taxon>Hylemonella</taxon>
    </lineage>
</organism>
<dbReference type="InterPro" id="IPR035251">
    <property type="entry name" value="ShlB_POTRA"/>
</dbReference>
<dbReference type="GO" id="GO:0008320">
    <property type="term" value="F:protein transmembrane transporter activity"/>
    <property type="evidence" value="ECO:0007669"/>
    <property type="project" value="TreeGrafter"/>
</dbReference>
<feature type="domain" description="ShlB POTRA" evidence="7">
    <location>
        <begin position="145"/>
        <end position="195"/>
    </location>
</feature>
<dbReference type="PANTHER" id="PTHR34597:SF3">
    <property type="entry name" value="OUTER MEMBRANE TRANSPORTER CDIB"/>
    <property type="match status" value="1"/>
</dbReference>
<dbReference type="Pfam" id="PF17287">
    <property type="entry name" value="POTRA_3"/>
    <property type="match status" value="1"/>
</dbReference>
<feature type="compositionally biased region" description="Basic and acidic residues" evidence="4">
    <location>
        <begin position="31"/>
        <end position="49"/>
    </location>
</feature>
<evidence type="ECO:0000259" key="5">
    <source>
        <dbReference type="Pfam" id="PF03865"/>
    </source>
</evidence>
<evidence type="ECO:0008006" key="10">
    <source>
        <dbReference type="Google" id="ProtNLM"/>
    </source>
</evidence>
<dbReference type="InterPro" id="IPR027282">
    <property type="entry name" value="TPS"/>
</dbReference>
<feature type="region of interest" description="Disordered" evidence="4">
    <location>
        <begin position="31"/>
        <end position="54"/>
    </location>
</feature>
<protein>
    <recommendedName>
        <fullName evidence="10">ShlB/FhaC/HecB family hemolysin secretion/activation protein</fullName>
    </recommendedName>
</protein>
<evidence type="ECO:0000313" key="8">
    <source>
        <dbReference type="EMBL" id="EYC52854.1"/>
    </source>
</evidence>
<comment type="caution">
    <text evidence="8">The sequence shown here is derived from an EMBL/GenBank/DDBJ whole genome shotgun (WGS) entry which is preliminary data.</text>
</comment>
<dbReference type="InterPro" id="IPR051544">
    <property type="entry name" value="TPS_OM_transporter"/>
</dbReference>
<dbReference type="EMBL" id="JEMG01000001">
    <property type="protein sequence ID" value="EYC52854.1"/>
    <property type="molecule type" value="Genomic_DNA"/>
</dbReference>
<dbReference type="AlphaFoldDB" id="A0A016XL69"/>
<evidence type="ECO:0000256" key="3">
    <source>
        <dbReference type="ARBA" id="ARBA00023237"/>
    </source>
</evidence>
<reference evidence="8 9" key="1">
    <citation type="submission" date="2014-02" db="EMBL/GenBank/DDBJ databases">
        <title>Draft Genome of Hylemonella gracilis isolated from the Niagara River.</title>
        <authorList>
            <person name="Pawlowski D.R."/>
            <person name="Koudelka G.B."/>
        </authorList>
    </citation>
    <scope>NUCLEOTIDE SEQUENCE [LARGE SCALE GENOMIC DNA]</scope>
    <source>
        <strain evidence="8 9">Niagara R</strain>
    </source>
</reference>
<evidence type="ECO:0000259" key="7">
    <source>
        <dbReference type="Pfam" id="PF17287"/>
    </source>
</evidence>
<dbReference type="Gene3D" id="3.10.20.310">
    <property type="entry name" value="membrane protein fhac"/>
    <property type="match status" value="1"/>
</dbReference>
<dbReference type="InterPro" id="IPR005565">
    <property type="entry name" value="Hemolysn_activator_HlyB_C"/>
</dbReference>
<dbReference type="Pfam" id="PF03865">
    <property type="entry name" value="ShlB"/>
    <property type="match status" value="1"/>
</dbReference>
<dbReference type="Gene3D" id="2.40.160.50">
    <property type="entry name" value="membrane protein fhac: a member of the omp85/tpsb transporter family"/>
    <property type="match status" value="1"/>
</dbReference>
<name>A0A016XL69_9BURK</name>
<dbReference type="eggNOG" id="COG2831">
    <property type="taxonomic scope" value="Bacteria"/>
</dbReference>
<evidence type="ECO:0000256" key="1">
    <source>
        <dbReference type="ARBA" id="ARBA00022452"/>
    </source>
</evidence>
<dbReference type="Pfam" id="PF08479">
    <property type="entry name" value="POTRA_2"/>
    <property type="match status" value="1"/>
</dbReference>
<dbReference type="Proteomes" id="UP000023268">
    <property type="component" value="Unassembled WGS sequence"/>
</dbReference>
<sequence>MLVLWAWGCWAVRAQALDQAAQDEWLRRQQREAQEQQRREQRPDFRFDLPEPQASPDAAAQAEDFCFQLDHIRLEGEVPSGFGWLQDELRAWQGRCLGQQGLAQLLKNLNGSLLARGFVTSRLAFPEQDLKSGTLVLHFFPGYLNQIRLPQDYRGSWRTAFPARHGDVLNLRDLEQGLEQMKRLASQDVQMQIKPSEQEGYSDVEVSVTTTRPWSLSVTLDDSGGDATGKNQWAAQAGWNNPLGLQDQIQLGWNRSSDYDAQQGTRSHNVYYGIPWGYWLVEASYNTFSYHQQVEGDVLEFMSSGDGYDVQLDATRTVLRDNRVKTDLFVGLGVRRRHSYIEDAEIMVQQRRLSQLQLGVRHRHYLDAGSVNLSLTGKQGLRIFNAESGLDGPDAPGPTYRLVQASAGLNQSFPSLRQPVWLSSQNRVQWSDKPLYSLDWFSVGGRHTVRGFSGENSLGGQRGWLSRNELGHTWWRGHDVFVAIDVGGVSGLGTESYDGRWLAGGAVGWRGRQGPLQYEAFVAHGLHAPASFKDEGLTGGFALTWHI</sequence>
<dbReference type="STRING" id="1458275.AZ34_09630"/>
<evidence type="ECO:0000256" key="4">
    <source>
        <dbReference type="SAM" id="MobiDB-lite"/>
    </source>
</evidence>
<evidence type="ECO:0000313" key="9">
    <source>
        <dbReference type="Proteomes" id="UP000023268"/>
    </source>
</evidence>
<dbReference type="PANTHER" id="PTHR34597">
    <property type="entry name" value="SLR1661 PROTEIN"/>
    <property type="match status" value="1"/>
</dbReference>
<evidence type="ECO:0000256" key="2">
    <source>
        <dbReference type="ARBA" id="ARBA00022692"/>
    </source>
</evidence>
<evidence type="ECO:0000259" key="6">
    <source>
        <dbReference type="Pfam" id="PF08479"/>
    </source>
</evidence>
<dbReference type="GO" id="GO:0046819">
    <property type="term" value="P:protein secretion by the type V secretion system"/>
    <property type="evidence" value="ECO:0007669"/>
    <property type="project" value="TreeGrafter"/>
</dbReference>
<feature type="domain" description="Haemolysin activator HlyB C-terminal" evidence="5">
    <location>
        <begin position="200"/>
        <end position="511"/>
    </location>
</feature>
<gene>
    <name evidence="8" type="ORF">AZ34_09630</name>
</gene>
<keyword evidence="1" id="KW-0472">Membrane</keyword>
<keyword evidence="3" id="KW-0998">Cell outer membrane</keyword>
<feature type="domain" description="Polypeptide-transport-associated ShlB-type" evidence="6">
    <location>
        <begin position="67"/>
        <end position="141"/>
    </location>
</feature>
<dbReference type="InterPro" id="IPR013686">
    <property type="entry name" value="Polypept-transport_assoc_ShlB"/>
</dbReference>
<keyword evidence="1" id="KW-1134">Transmembrane beta strand</keyword>
<dbReference type="GO" id="GO:0098046">
    <property type="term" value="C:type V protein secretion system complex"/>
    <property type="evidence" value="ECO:0007669"/>
    <property type="project" value="TreeGrafter"/>
</dbReference>
<keyword evidence="2" id="KW-0812">Transmembrane</keyword>
<proteinExistence type="predicted"/>